<dbReference type="GeneID" id="55564328"/>
<feature type="region of interest" description="Disordered" evidence="1">
    <location>
        <begin position="119"/>
        <end position="168"/>
    </location>
</feature>
<dbReference type="Proteomes" id="UP000250245">
    <property type="component" value="Unassembled WGS sequence"/>
</dbReference>
<feature type="transmembrane region" description="Helical" evidence="2">
    <location>
        <begin position="62"/>
        <end position="80"/>
    </location>
</feature>
<dbReference type="RefSeq" id="WP_013188626.1">
    <property type="nucleotide sequence ID" value="NZ_CAMUDJ010000002.1"/>
</dbReference>
<dbReference type="AlphaFoldDB" id="A0A2X2YJA5"/>
<evidence type="ECO:0000256" key="2">
    <source>
        <dbReference type="SAM" id="Phobius"/>
    </source>
</evidence>
<accession>A0A2X2YJA5</accession>
<protein>
    <submittedName>
        <fullName evidence="3">Uncharacterized protein</fullName>
    </submittedName>
</protein>
<keyword evidence="2" id="KW-0812">Transmembrane</keyword>
<evidence type="ECO:0000256" key="1">
    <source>
        <dbReference type="SAM" id="MobiDB-lite"/>
    </source>
</evidence>
<keyword evidence="2" id="KW-1133">Transmembrane helix</keyword>
<proteinExistence type="predicted"/>
<feature type="transmembrane region" description="Helical" evidence="2">
    <location>
        <begin position="7"/>
        <end position="27"/>
    </location>
</feature>
<sequence length="168" mass="17449">MIDHLTPYEGVVFGALIALGLLSMLSAEENTQMVGACLLAAGFWGGVIALVRALLHREPGGLYVISFVAALIAGLMKFFVFSDLGEDGGNRVIWTFVIGIGIAGLVGTALNALIRQPPEDPEAAAKQAAPDLEDSAGVAPFPEMDEDTGEPAAETDEATPEDSAPNLP</sequence>
<keyword evidence="2" id="KW-0472">Membrane</keyword>
<evidence type="ECO:0000313" key="3">
    <source>
        <dbReference type="EMBL" id="SQB64194.1"/>
    </source>
</evidence>
<name>A0A2X2YJA5_9ACTO</name>
<feature type="transmembrane region" description="Helical" evidence="2">
    <location>
        <begin position="33"/>
        <end position="55"/>
    </location>
</feature>
<reference evidence="3 4" key="1">
    <citation type="submission" date="2018-06" db="EMBL/GenBank/DDBJ databases">
        <authorList>
            <consortium name="Pathogen Informatics"/>
            <person name="Doyle S."/>
        </authorList>
    </citation>
    <scope>NUCLEOTIDE SEQUENCE [LARGE SCALE GENOMIC DNA]</scope>
    <source>
        <strain evidence="3 4">NCTC11820</strain>
    </source>
</reference>
<organism evidence="3 4">
    <name type="scientific">Mobiluncus curtisii</name>
    <dbReference type="NCBI Taxonomy" id="2051"/>
    <lineage>
        <taxon>Bacteria</taxon>
        <taxon>Bacillati</taxon>
        <taxon>Actinomycetota</taxon>
        <taxon>Actinomycetes</taxon>
        <taxon>Actinomycetales</taxon>
        <taxon>Actinomycetaceae</taxon>
        <taxon>Mobiluncus</taxon>
    </lineage>
</organism>
<dbReference type="EMBL" id="UASJ01000001">
    <property type="protein sequence ID" value="SQB64194.1"/>
    <property type="molecule type" value="Genomic_DNA"/>
</dbReference>
<feature type="compositionally biased region" description="Acidic residues" evidence="1">
    <location>
        <begin position="143"/>
        <end position="160"/>
    </location>
</feature>
<evidence type="ECO:0000313" key="4">
    <source>
        <dbReference type="Proteomes" id="UP000250245"/>
    </source>
</evidence>
<feature type="transmembrane region" description="Helical" evidence="2">
    <location>
        <begin position="92"/>
        <end position="114"/>
    </location>
</feature>
<gene>
    <name evidence="3" type="ORF">NCTC11820_00527</name>
</gene>